<accession>A0A381PIK0</accession>
<evidence type="ECO:0000256" key="1">
    <source>
        <dbReference type="ARBA" id="ARBA00005254"/>
    </source>
</evidence>
<organism evidence="3">
    <name type="scientific">marine metagenome</name>
    <dbReference type="NCBI Taxonomy" id="408172"/>
    <lineage>
        <taxon>unclassified sequences</taxon>
        <taxon>metagenomes</taxon>
        <taxon>ecological metagenomes</taxon>
    </lineage>
</organism>
<dbReference type="SUPFAM" id="SSF52096">
    <property type="entry name" value="ClpP/crotonase"/>
    <property type="match status" value="1"/>
</dbReference>
<dbReference type="Gene3D" id="3.90.226.10">
    <property type="entry name" value="2-enoyl-CoA Hydratase, Chain A, domain 1"/>
    <property type="match status" value="1"/>
</dbReference>
<feature type="region of interest" description="Disordered" evidence="2">
    <location>
        <begin position="228"/>
        <end position="250"/>
    </location>
</feature>
<sequence length="250" mass="27256">MNKSGTALVLRSDSDGVSTLTLNRPEALNALSPLLFEELRSHLDELAGSPDTVGVVVLNGEGRSFSAGNDLKAIERGEHASSPYQQAETLDLIEAIPQPVIASVSGHCYTGALELVLACDLLICADDARFCDTHGKWGMVPTWGMTSRLPERVGPLVARDMMYSGRVVEGQEAVEIGLANRCVPVDELPDATDAWAVLMVGNSWHTLREEKRQMKRLAEFGRDEGLKWAREKGPGPATDMVQRIKEGFNR</sequence>
<name>A0A381PIK0_9ZZZZ</name>
<protein>
    <recommendedName>
        <fullName evidence="4">Enoyl-CoA hydratase</fullName>
    </recommendedName>
</protein>
<dbReference type="InterPro" id="IPR001753">
    <property type="entry name" value="Enoyl-CoA_hydra/iso"/>
</dbReference>
<evidence type="ECO:0008006" key="4">
    <source>
        <dbReference type="Google" id="ProtNLM"/>
    </source>
</evidence>
<dbReference type="CDD" id="cd06558">
    <property type="entry name" value="crotonase-like"/>
    <property type="match status" value="1"/>
</dbReference>
<gene>
    <name evidence="3" type="ORF">METZ01_LOCUS18773</name>
</gene>
<dbReference type="AlphaFoldDB" id="A0A381PIK0"/>
<evidence type="ECO:0000313" key="3">
    <source>
        <dbReference type="EMBL" id="SUZ65919.1"/>
    </source>
</evidence>
<dbReference type="InterPro" id="IPR029045">
    <property type="entry name" value="ClpP/crotonase-like_dom_sf"/>
</dbReference>
<evidence type="ECO:0000256" key="2">
    <source>
        <dbReference type="SAM" id="MobiDB-lite"/>
    </source>
</evidence>
<reference evidence="3" key="1">
    <citation type="submission" date="2018-05" db="EMBL/GenBank/DDBJ databases">
        <authorList>
            <person name="Lanie J.A."/>
            <person name="Ng W.-L."/>
            <person name="Kazmierczak K.M."/>
            <person name="Andrzejewski T.M."/>
            <person name="Davidsen T.M."/>
            <person name="Wayne K.J."/>
            <person name="Tettelin H."/>
            <person name="Glass J.I."/>
            <person name="Rusch D."/>
            <person name="Podicherti R."/>
            <person name="Tsui H.-C.T."/>
            <person name="Winkler M.E."/>
        </authorList>
    </citation>
    <scope>NUCLEOTIDE SEQUENCE</scope>
</reference>
<dbReference type="PANTHER" id="PTHR43802:SF1">
    <property type="entry name" value="IP11341P-RELATED"/>
    <property type="match status" value="1"/>
</dbReference>
<dbReference type="EMBL" id="UINC01000972">
    <property type="protein sequence ID" value="SUZ65919.1"/>
    <property type="molecule type" value="Genomic_DNA"/>
</dbReference>
<comment type="similarity">
    <text evidence="1">Belongs to the enoyl-CoA hydratase/isomerase family.</text>
</comment>
<dbReference type="PANTHER" id="PTHR43802">
    <property type="entry name" value="ENOYL-COA HYDRATASE"/>
    <property type="match status" value="1"/>
</dbReference>
<dbReference type="Pfam" id="PF00378">
    <property type="entry name" value="ECH_1"/>
    <property type="match status" value="1"/>
</dbReference>
<proteinExistence type="inferred from homology"/>